<accession>A0ABU3Y523</accession>
<evidence type="ECO:0000256" key="1">
    <source>
        <dbReference type="SAM" id="SignalP"/>
    </source>
</evidence>
<gene>
    <name evidence="3" type="ORF">RZN05_04140</name>
</gene>
<comment type="caution">
    <text evidence="3">The sequence shown here is derived from an EMBL/GenBank/DDBJ whole genome shotgun (WGS) entry which is preliminary data.</text>
</comment>
<feature type="signal peptide" evidence="1">
    <location>
        <begin position="1"/>
        <end position="22"/>
    </location>
</feature>
<protein>
    <submittedName>
        <fullName evidence="3">Spore coat U domain-containing protein</fullName>
    </submittedName>
</protein>
<proteinExistence type="predicted"/>
<evidence type="ECO:0000313" key="4">
    <source>
        <dbReference type="Proteomes" id="UP001273531"/>
    </source>
</evidence>
<dbReference type="EMBL" id="JAWJEJ010000001">
    <property type="protein sequence ID" value="MDV3456162.1"/>
    <property type="molecule type" value="Genomic_DNA"/>
</dbReference>
<feature type="domain" description="Spore coat protein U/FanG" evidence="2">
    <location>
        <begin position="19"/>
        <end position="143"/>
    </location>
</feature>
<evidence type="ECO:0000313" key="3">
    <source>
        <dbReference type="EMBL" id="MDV3456162.1"/>
    </source>
</evidence>
<dbReference type="RefSeq" id="WP_317225359.1">
    <property type="nucleotide sequence ID" value="NZ_JAWJEJ010000001.1"/>
</dbReference>
<name>A0ABU3Y523_9SPHN</name>
<dbReference type="Proteomes" id="UP001273531">
    <property type="component" value="Unassembled WGS sequence"/>
</dbReference>
<evidence type="ECO:0000259" key="2">
    <source>
        <dbReference type="Pfam" id="PF05229"/>
    </source>
</evidence>
<sequence>MRVKLLLPAAAALLGSAGTAHAADCEVRATPLVFGSYRPTVRGPTDVTATITVTCTAVEAEDVAYEIELTGAENDLLETPEGGPPLRYGIFVDSPRLRRWGDGLGGTATLAGSMSLSPGERRSISHTVYGRLPGGQRARAGAYFQAPMIALRLL</sequence>
<dbReference type="Pfam" id="PF05229">
    <property type="entry name" value="SCPU"/>
    <property type="match status" value="1"/>
</dbReference>
<organism evidence="3 4">
    <name type="scientific">Sphingomonas agrestis</name>
    <dbReference type="NCBI Taxonomy" id="3080540"/>
    <lineage>
        <taxon>Bacteria</taxon>
        <taxon>Pseudomonadati</taxon>
        <taxon>Pseudomonadota</taxon>
        <taxon>Alphaproteobacteria</taxon>
        <taxon>Sphingomonadales</taxon>
        <taxon>Sphingomonadaceae</taxon>
        <taxon>Sphingomonas</taxon>
    </lineage>
</organism>
<feature type="chain" id="PRO_5045882877" evidence="1">
    <location>
        <begin position="23"/>
        <end position="154"/>
    </location>
</feature>
<dbReference type="InterPro" id="IPR007893">
    <property type="entry name" value="Spore_coat_U/FanG"/>
</dbReference>
<keyword evidence="1" id="KW-0732">Signal</keyword>
<reference evidence="3 4" key="1">
    <citation type="submission" date="2023-10" db="EMBL/GenBank/DDBJ databases">
        <title>Sphingomonas sp. HF-S4 16S ribosomal RNA gene Genome sequencing and assembly.</title>
        <authorList>
            <person name="Lee H."/>
        </authorList>
    </citation>
    <scope>NUCLEOTIDE SEQUENCE [LARGE SCALE GENOMIC DNA]</scope>
    <source>
        <strain evidence="3 4">HF-S4</strain>
    </source>
</reference>
<keyword evidence="4" id="KW-1185">Reference proteome</keyword>